<dbReference type="FunFam" id="3.40.50.300:FF:000285">
    <property type="entry name" value="Sporulation initiation inhibitor Soj"/>
    <property type="match status" value="1"/>
</dbReference>
<keyword evidence="6" id="KW-1185">Reference proteome</keyword>
<dbReference type="InterPro" id="IPR025669">
    <property type="entry name" value="AAA_dom"/>
</dbReference>
<feature type="compositionally biased region" description="Basic and acidic residues" evidence="3">
    <location>
        <begin position="560"/>
        <end position="574"/>
    </location>
</feature>
<dbReference type="Gene3D" id="3.40.50.300">
    <property type="entry name" value="P-loop containing nucleotide triphosphate hydrolases"/>
    <property type="match status" value="1"/>
</dbReference>
<feature type="compositionally biased region" description="Polar residues" evidence="3">
    <location>
        <begin position="325"/>
        <end position="340"/>
    </location>
</feature>
<feature type="compositionally biased region" description="Low complexity" evidence="3">
    <location>
        <begin position="688"/>
        <end position="700"/>
    </location>
</feature>
<evidence type="ECO:0000256" key="3">
    <source>
        <dbReference type="SAM" id="MobiDB-lite"/>
    </source>
</evidence>
<feature type="compositionally biased region" description="Low complexity" evidence="3">
    <location>
        <begin position="734"/>
        <end position="745"/>
    </location>
</feature>
<dbReference type="SUPFAM" id="SSF52540">
    <property type="entry name" value="P-loop containing nucleoside triphosphate hydrolases"/>
    <property type="match status" value="1"/>
</dbReference>
<dbReference type="Proteomes" id="UP000579605">
    <property type="component" value="Unassembled WGS sequence"/>
</dbReference>
<dbReference type="RefSeq" id="WP_337795812.1">
    <property type="nucleotide sequence ID" value="NZ_BAAARR010000012.1"/>
</dbReference>
<feature type="compositionally biased region" description="Polar residues" evidence="3">
    <location>
        <begin position="992"/>
        <end position="1030"/>
    </location>
</feature>
<feature type="compositionally biased region" description="Basic and acidic residues" evidence="3">
    <location>
        <begin position="303"/>
        <end position="322"/>
    </location>
</feature>
<feature type="compositionally biased region" description="Basic and acidic residues" evidence="3">
    <location>
        <begin position="852"/>
        <end position="864"/>
    </location>
</feature>
<dbReference type="Pfam" id="PF13614">
    <property type="entry name" value="AAA_31"/>
    <property type="match status" value="1"/>
</dbReference>
<dbReference type="CDD" id="cd02042">
    <property type="entry name" value="ParAB_family"/>
    <property type="match status" value="1"/>
</dbReference>
<reference evidence="5 6" key="1">
    <citation type="submission" date="2020-07" db="EMBL/GenBank/DDBJ databases">
        <title>Sequencing the genomes of 1000 actinobacteria strains.</title>
        <authorList>
            <person name="Klenk H.-P."/>
        </authorList>
    </citation>
    <scope>NUCLEOTIDE SEQUENCE [LARGE SCALE GENOMIC DNA]</scope>
    <source>
        <strain evidence="5 6">DSM 18448</strain>
    </source>
</reference>
<dbReference type="InterPro" id="IPR050678">
    <property type="entry name" value="DNA_Partitioning_ATPase"/>
</dbReference>
<evidence type="ECO:0000313" key="5">
    <source>
        <dbReference type="EMBL" id="NYH87507.1"/>
    </source>
</evidence>
<feature type="compositionally biased region" description="Basic and acidic residues" evidence="3">
    <location>
        <begin position="941"/>
        <end position="952"/>
    </location>
</feature>
<dbReference type="PANTHER" id="PTHR13696">
    <property type="entry name" value="P-LOOP CONTAINING NUCLEOSIDE TRIPHOSPHATE HYDROLASE"/>
    <property type="match status" value="1"/>
</dbReference>
<proteinExistence type="inferred from homology"/>
<feature type="compositionally biased region" description="Basic and acidic residues" evidence="3">
    <location>
        <begin position="54"/>
        <end position="65"/>
    </location>
</feature>
<feature type="domain" description="AAA" evidence="4">
    <location>
        <begin position="1094"/>
        <end position="1274"/>
    </location>
</feature>
<dbReference type="InterPro" id="IPR027417">
    <property type="entry name" value="P-loop_NTPase"/>
</dbReference>
<feature type="compositionally biased region" description="Low complexity" evidence="3">
    <location>
        <begin position="891"/>
        <end position="900"/>
    </location>
</feature>
<feature type="compositionally biased region" description="Low complexity" evidence="3">
    <location>
        <begin position="371"/>
        <end position="389"/>
    </location>
</feature>
<evidence type="ECO:0000256" key="2">
    <source>
        <dbReference type="ARBA" id="ARBA00059092"/>
    </source>
</evidence>
<accession>A0A852Z246</accession>
<gene>
    <name evidence="5" type="ORF">F4554_000145</name>
</gene>
<feature type="region of interest" description="Disordered" evidence="3">
    <location>
        <begin position="1"/>
        <end position="1032"/>
    </location>
</feature>
<feature type="compositionally biased region" description="Basic and acidic residues" evidence="3">
    <location>
        <begin position="792"/>
        <end position="802"/>
    </location>
</feature>
<feature type="compositionally biased region" description="Basic and acidic residues" evidence="3">
    <location>
        <begin position="15"/>
        <end position="24"/>
    </location>
</feature>
<feature type="compositionally biased region" description="Basic and acidic residues" evidence="3">
    <location>
        <begin position="396"/>
        <end position="411"/>
    </location>
</feature>
<protein>
    <submittedName>
        <fullName evidence="5">Cellulose biosynthesis protein BcsQ</fullName>
    </submittedName>
</protein>
<evidence type="ECO:0000259" key="4">
    <source>
        <dbReference type="Pfam" id="PF13614"/>
    </source>
</evidence>
<feature type="region of interest" description="Disordered" evidence="3">
    <location>
        <begin position="1344"/>
        <end position="1389"/>
    </location>
</feature>
<comment type="function">
    <text evidence="2">May play a role in septum formation.</text>
</comment>
<feature type="compositionally biased region" description="Basic and acidic residues" evidence="3">
    <location>
        <begin position="762"/>
        <end position="773"/>
    </location>
</feature>
<evidence type="ECO:0000313" key="6">
    <source>
        <dbReference type="Proteomes" id="UP000579605"/>
    </source>
</evidence>
<comment type="caution">
    <text evidence="5">The sequence shown here is derived from an EMBL/GenBank/DDBJ whole genome shotgun (WGS) entry which is preliminary data.</text>
</comment>
<dbReference type="EMBL" id="JACBZH010000001">
    <property type="protein sequence ID" value="NYH87507.1"/>
    <property type="molecule type" value="Genomic_DNA"/>
</dbReference>
<organism evidence="5 6">
    <name type="scientific">Actinopolymorpha rutila</name>
    <dbReference type="NCBI Taxonomy" id="446787"/>
    <lineage>
        <taxon>Bacteria</taxon>
        <taxon>Bacillati</taxon>
        <taxon>Actinomycetota</taxon>
        <taxon>Actinomycetes</taxon>
        <taxon>Propionibacteriales</taxon>
        <taxon>Actinopolymorphaceae</taxon>
        <taxon>Actinopolymorpha</taxon>
    </lineage>
</organism>
<name>A0A852Z246_9ACTN</name>
<feature type="compositionally biased region" description="Low complexity" evidence="3">
    <location>
        <begin position="232"/>
        <end position="243"/>
    </location>
</feature>
<comment type="similarity">
    <text evidence="1">Belongs to the ParA family.</text>
</comment>
<dbReference type="PANTHER" id="PTHR13696:SF52">
    <property type="entry name" value="PARA FAMILY PROTEIN CT_582"/>
    <property type="match status" value="1"/>
</dbReference>
<sequence length="1389" mass="141925">MSQIFSTWRPAIEPDEARTHRERQAYGLDVLVPKHLGAPAQDEPTSAGPGNTARHADRPAAESDLPRGTGDSSGNDVAGVGQFETSDDPTDAGSSRDQAAPDVRASAGAANPGVAGSESEAAATDASVAGEDAHESLPEAANFDDSSRDAATLIDPRAATDRFRSAVLPADSVEPGGETRSVGMTAGDANGLGVVGSRGEEQAYGSTQPDAGPRAEASPHGAEGVGPLSVVESLSAEAAGPEGSEAHTHTPSSVDGSVADAAESVGEQPVSNDQDALAVRVSRETTASIAGAASLKQPQSTGVDERPELIDRDGGVDRRSEETESSGVDTSASADDSQVRASEPVQPHTSAPEVQGESVGGLPAFERSGLSGVPSESEVRSGSESSRSHYGGGEPAAERGEAIATEHEERTPLTTVEPSAQAVHDSAVKVPGAAQEQAPDAGDGPDSPSVEASEERSVCGPEVGGSTGEPSVPSDMADLPSGVEQSEFSSAKPAELETEESLGIRADSQGPADSAEGSQPVPTTNRLDGTDASPAAREIDNRHLAVPVTAGIEDGADTDQAERSGDAKSVEEAHTVTPAPTREADPHQADLSGAAWAVEEGDAAKTAQAGEFDVDQSDISEVSAPLDESRGAAPSTTSVEYGAGAGQVRSAQPGESSGLSYLSREADEDTNIGLAVGSANGDEDAEPDAAAGVAEAADSGPVDGKRDAVASAERAASDLPTGVADATGTFRSEATLPASSPAATTGEASKTGEASETGGLGRPDDIRAEKDPAVEPDASSVDGEGRPTPVSRETDRSERLSDDVEVESDTSATAAADPQVPAREHASAADLPGSPKVATSTTDAFTAGGEPRLAEPEARAEDAWARSSANEEAAPVVDSAAPGGGEQESVPAAPSSSAGPYDLAAIQGSEIDSPATTGDELRADAGEVSTSEPGHPVVAETTRDEREQRDEPAAADPESAQSPRHEPHDDQDEDVAAPVGTAIGQLADAQPTDAQPTDAQPTDAQPTDAQPTDAQPTDAQPTDAQPTETVGSAEAAPAPVFSMAGEPGPVPQPDDDDILVSRETTELPPAASLPPNVNLPMVFRPTLPRPVKTRIFVVANQKGGVGKTTTAVNMAAALAGSGARVLVVDLDPQGNASTALGIEHGEGAPGIYDVVVDRQPMEKFVHGVPRFPTLWAVPATIDLSGAELELATVVARESRLKRALDTYLRDQEAAGERFDYVMIDCPPSLGLLTMNALVAGQEVLVPIQCEYYALEGVETLFKIVELVRELNQDLIVSTVLLTMYDARTRLSAQVAENARENLGPAVLRTSIPRSVRISEAPSFGQTAMTWDPGSSGALSYLEAARELAHRDPAAPPPGRPPQDNGPGDGDNSDVLGSTTAEATKRGDVR</sequence>
<evidence type="ECO:0000256" key="1">
    <source>
        <dbReference type="ARBA" id="ARBA00006976"/>
    </source>
</evidence>
<feature type="compositionally biased region" description="Polar residues" evidence="3">
    <location>
        <begin position="649"/>
        <end position="660"/>
    </location>
</feature>
<feature type="compositionally biased region" description="Polar residues" evidence="3">
    <location>
        <begin position="516"/>
        <end position="527"/>
    </location>
</feature>